<feature type="domain" description="Band 7" evidence="1">
    <location>
        <begin position="93"/>
        <end position="188"/>
    </location>
</feature>
<protein>
    <recommendedName>
        <fullName evidence="1">Band 7 domain-containing protein</fullName>
    </recommendedName>
</protein>
<evidence type="ECO:0000313" key="2">
    <source>
        <dbReference type="EMBL" id="CAK0798273.1"/>
    </source>
</evidence>
<accession>A0ABN9Q187</accession>
<feature type="non-terminal residue" evidence="2">
    <location>
        <position position="235"/>
    </location>
</feature>
<dbReference type="Proteomes" id="UP001189429">
    <property type="component" value="Unassembled WGS sequence"/>
</dbReference>
<proteinExistence type="predicted"/>
<organism evidence="2 3">
    <name type="scientific">Prorocentrum cordatum</name>
    <dbReference type="NCBI Taxonomy" id="2364126"/>
    <lineage>
        <taxon>Eukaryota</taxon>
        <taxon>Sar</taxon>
        <taxon>Alveolata</taxon>
        <taxon>Dinophyceae</taxon>
        <taxon>Prorocentrales</taxon>
        <taxon>Prorocentraceae</taxon>
        <taxon>Prorocentrum</taxon>
    </lineage>
</organism>
<dbReference type="InterPro" id="IPR001107">
    <property type="entry name" value="Band_7"/>
</dbReference>
<gene>
    <name evidence="2" type="ORF">PCOR1329_LOCUS7075</name>
</gene>
<comment type="caution">
    <text evidence="2">The sequence shown here is derived from an EMBL/GenBank/DDBJ whole genome shotgun (WGS) entry which is preliminary data.</text>
</comment>
<reference evidence="2" key="1">
    <citation type="submission" date="2023-10" db="EMBL/GenBank/DDBJ databases">
        <authorList>
            <person name="Chen Y."/>
            <person name="Shah S."/>
            <person name="Dougan E. K."/>
            <person name="Thang M."/>
            <person name="Chan C."/>
        </authorList>
    </citation>
    <scope>NUCLEOTIDE SEQUENCE [LARGE SCALE GENOMIC DNA]</scope>
</reference>
<dbReference type="EMBL" id="CAUYUJ010001909">
    <property type="protein sequence ID" value="CAK0798273.1"/>
    <property type="molecule type" value="Genomic_DNA"/>
</dbReference>
<dbReference type="SUPFAM" id="SSF117892">
    <property type="entry name" value="Band 7/SPFH domain"/>
    <property type="match status" value="1"/>
</dbReference>
<sequence>MGLSGSKFVDPDGTQKDGTRLCEMKACRRPLRSFPPPPPHPLLRASEVQKVHHMRDAHSVAGLTPDNFVPVSIVPRASHSACCCGCCSCCWTSIPSGFSAIVSAWGRDVDGAEDDGTWDPGFHWMCPWHRVSRLVSRQLVIFDTPVKAVKTQDNVPVQLDVLIVFEIVKATDFIYNIGPEKFDDLLRSSQEEVPEACTALRRALPARLSAFSCWAACSTSGLLWEIVLHPSSLGL</sequence>
<dbReference type="InterPro" id="IPR036013">
    <property type="entry name" value="Band_7/SPFH_dom_sf"/>
</dbReference>
<name>A0ABN9Q187_9DINO</name>
<keyword evidence="3" id="KW-1185">Reference proteome</keyword>
<dbReference type="Pfam" id="PF01145">
    <property type="entry name" value="Band_7"/>
    <property type="match status" value="1"/>
</dbReference>
<evidence type="ECO:0000259" key="1">
    <source>
        <dbReference type="Pfam" id="PF01145"/>
    </source>
</evidence>
<evidence type="ECO:0000313" key="3">
    <source>
        <dbReference type="Proteomes" id="UP001189429"/>
    </source>
</evidence>